<comment type="caution">
    <text evidence="1">The sequence shown here is derived from an EMBL/GenBank/DDBJ whole genome shotgun (WGS) entry which is preliminary data.</text>
</comment>
<dbReference type="Proteomes" id="UP001333110">
    <property type="component" value="Unassembled WGS sequence"/>
</dbReference>
<dbReference type="EMBL" id="JAUNZN010000018">
    <property type="protein sequence ID" value="KAK4811034.1"/>
    <property type="molecule type" value="Genomic_DNA"/>
</dbReference>
<name>A0AAN7MQK4_MYCAM</name>
<sequence>MVHLSLQNVRRGSGELQTGVWAERIHLRTLRNLADVPMRPLYLIFQRSQRSEEVPDDWRKASVESTFKGGKRDKWVNYRCDSLTLVSKKLMEQKRRLGIARFDKGKLCLTNLIPFNDKRLPMIHFKDEGKTEGLKYILTLLKLYIKLSHHSLINKLKKYRLARLLDELTIVQTTGLTE</sequence>
<protein>
    <submittedName>
        <fullName evidence="1">Uncharacterized protein</fullName>
    </submittedName>
</protein>
<proteinExistence type="predicted"/>
<dbReference type="PANTHER" id="PTHR33332">
    <property type="entry name" value="REVERSE TRANSCRIPTASE DOMAIN-CONTAINING PROTEIN"/>
    <property type="match status" value="1"/>
</dbReference>
<dbReference type="AlphaFoldDB" id="A0AAN7MQK4"/>
<accession>A0AAN7MQK4</accession>
<organism evidence="1 2">
    <name type="scientific">Mycteria americana</name>
    <name type="common">Wood stork</name>
    <dbReference type="NCBI Taxonomy" id="33587"/>
    <lineage>
        <taxon>Eukaryota</taxon>
        <taxon>Metazoa</taxon>
        <taxon>Chordata</taxon>
        <taxon>Craniata</taxon>
        <taxon>Vertebrata</taxon>
        <taxon>Euteleostomi</taxon>
        <taxon>Archelosauria</taxon>
        <taxon>Archosauria</taxon>
        <taxon>Dinosauria</taxon>
        <taxon>Saurischia</taxon>
        <taxon>Theropoda</taxon>
        <taxon>Coelurosauria</taxon>
        <taxon>Aves</taxon>
        <taxon>Neognathae</taxon>
        <taxon>Neoaves</taxon>
        <taxon>Aequornithes</taxon>
        <taxon>Ciconiiformes</taxon>
        <taxon>Ciconiidae</taxon>
        <taxon>Mycteria</taxon>
    </lineage>
</organism>
<keyword evidence="2" id="KW-1185">Reference proteome</keyword>
<evidence type="ECO:0000313" key="1">
    <source>
        <dbReference type="EMBL" id="KAK4811034.1"/>
    </source>
</evidence>
<evidence type="ECO:0000313" key="2">
    <source>
        <dbReference type="Proteomes" id="UP001333110"/>
    </source>
</evidence>
<gene>
    <name evidence="1" type="ORF">QYF61_015738</name>
</gene>
<reference evidence="1 2" key="1">
    <citation type="journal article" date="2023" name="J. Hered.">
        <title>Chromosome-level genome of the wood stork (Mycteria americana) provides insight into avian chromosome evolution.</title>
        <authorList>
            <person name="Flamio R. Jr."/>
            <person name="Ramstad K.M."/>
        </authorList>
    </citation>
    <scope>NUCLEOTIDE SEQUENCE [LARGE SCALE GENOMIC DNA]</scope>
    <source>
        <strain evidence="1">JAX WOST 10</strain>
    </source>
</reference>